<evidence type="ECO:0000313" key="1">
    <source>
        <dbReference type="EMBL" id="MFC0272558.1"/>
    </source>
</evidence>
<reference evidence="1 2" key="1">
    <citation type="submission" date="2024-09" db="EMBL/GenBank/DDBJ databases">
        <authorList>
            <person name="Sun Q."/>
            <person name="Mori K."/>
        </authorList>
    </citation>
    <scope>NUCLEOTIDE SEQUENCE [LARGE SCALE GENOMIC DNA]</scope>
    <source>
        <strain evidence="1 2">CCM 7228</strain>
    </source>
</reference>
<protein>
    <submittedName>
        <fullName evidence="1">Uncharacterized protein</fullName>
    </submittedName>
</protein>
<dbReference type="Proteomes" id="UP001589854">
    <property type="component" value="Unassembled WGS sequence"/>
</dbReference>
<dbReference type="EMBL" id="JBHLVO010000011">
    <property type="protein sequence ID" value="MFC0272558.1"/>
    <property type="molecule type" value="Genomic_DNA"/>
</dbReference>
<keyword evidence="2" id="KW-1185">Reference proteome</keyword>
<evidence type="ECO:0000313" key="2">
    <source>
        <dbReference type="Proteomes" id="UP001589854"/>
    </source>
</evidence>
<name>A0ABV6GFU7_9BACI</name>
<gene>
    <name evidence="1" type="ORF">ACFFIX_14060</name>
</gene>
<dbReference type="RefSeq" id="WP_378934998.1">
    <property type="nucleotide sequence ID" value="NZ_JBHLVO010000011.1"/>
</dbReference>
<comment type="caution">
    <text evidence="1">The sequence shown here is derived from an EMBL/GenBank/DDBJ whole genome shotgun (WGS) entry which is preliminary data.</text>
</comment>
<accession>A0ABV6GFU7</accession>
<proteinExistence type="predicted"/>
<sequence length="143" mass="16035">MASKAFHICSTPDWEEIFSLVLSKCDELHVVLPEGDFDIENPLMGGKLELEKLAQLKVLPWDGTENASKLTGKLGDTEKNILYKMMEPSFDGEKPTLWQFSIIRDSSYSLTISDFTECILKITPELESLLLKNGLDLDSLSGH</sequence>
<organism evidence="1 2">
    <name type="scientific">Metabacillus herbersteinensis</name>
    <dbReference type="NCBI Taxonomy" id="283816"/>
    <lineage>
        <taxon>Bacteria</taxon>
        <taxon>Bacillati</taxon>
        <taxon>Bacillota</taxon>
        <taxon>Bacilli</taxon>
        <taxon>Bacillales</taxon>
        <taxon>Bacillaceae</taxon>
        <taxon>Metabacillus</taxon>
    </lineage>
</organism>